<organism evidence="5 6">
    <name type="scientific">Gonapodya prolifera (strain JEL478)</name>
    <name type="common">Monoblepharis prolifera</name>
    <dbReference type="NCBI Taxonomy" id="1344416"/>
    <lineage>
        <taxon>Eukaryota</taxon>
        <taxon>Fungi</taxon>
        <taxon>Fungi incertae sedis</taxon>
        <taxon>Chytridiomycota</taxon>
        <taxon>Chytridiomycota incertae sedis</taxon>
        <taxon>Monoblepharidomycetes</taxon>
        <taxon>Monoblepharidales</taxon>
        <taxon>Gonapodyaceae</taxon>
        <taxon>Gonapodya</taxon>
    </lineage>
</organism>
<feature type="region of interest" description="Disordered" evidence="4">
    <location>
        <begin position="1"/>
        <end position="23"/>
    </location>
</feature>
<dbReference type="GO" id="GO:0060271">
    <property type="term" value="P:cilium assembly"/>
    <property type="evidence" value="ECO:0007669"/>
    <property type="project" value="TreeGrafter"/>
</dbReference>
<evidence type="ECO:0000256" key="3">
    <source>
        <dbReference type="SAM" id="Coils"/>
    </source>
</evidence>
<feature type="region of interest" description="Disordered" evidence="4">
    <location>
        <begin position="128"/>
        <end position="152"/>
    </location>
</feature>
<dbReference type="GO" id="GO:0003341">
    <property type="term" value="P:cilium movement"/>
    <property type="evidence" value="ECO:0007669"/>
    <property type="project" value="TreeGrafter"/>
</dbReference>
<dbReference type="CDD" id="cd00030">
    <property type="entry name" value="C2"/>
    <property type="match status" value="1"/>
</dbReference>
<keyword evidence="2" id="KW-0802">TPR repeat</keyword>
<evidence type="ECO:0000256" key="2">
    <source>
        <dbReference type="ARBA" id="ARBA00022803"/>
    </source>
</evidence>
<name>A0A139AFZ6_GONPJ</name>
<dbReference type="EMBL" id="KQ965762">
    <property type="protein sequence ID" value="KXS15484.1"/>
    <property type="molecule type" value="Genomic_DNA"/>
</dbReference>
<keyword evidence="6" id="KW-1185">Reference proteome</keyword>
<evidence type="ECO:0000313" key="5">
    <source>
        <dbReference type="EMBL" id="KXS15484.1"/>
    </source>
</evidence>
<feature type="compositionally biased region" description="Low complexity" evidence="4">
    <location>
        <begin position="102"/>
        <end position="111"/>
    </location>
</feature>
<feature type="region of interest" description="Disordered" evidence="4">
    <location>
        <begin position="696"/>
        <end position="717"/>
    </location>
</feature>
<keyword evidence="1" id="KW-0677">Repeat</keyword>
<gene>
    <name evidence="5" type="ORF">M427DRAFT_70068</name>
</gene>
<dbReference type="InterPro" id="IPR011990">
    <property type="entry name" value="TPR-like_helical_dom_sf"/>
</dbReference>
<dbReference type="PANTHER" id="PTHR44314:SF1">
    <property type="entry name" value="CILIA- AND FLAGELLA-ASSOCIATED PROTEIN 70"/>
    <property type="match status" value="1"/>
</dbReference>
<reference evidence="5 6" key="1">
    <citation type="journal article" date="2015" name="Genome Biol. Evol.">
        <title>Phylogenomic analyses indicate that early fungi evolved digesting cell walls of algal ancestors of land plants.</title>
        <authorList>
            <person name="Chang Y."/>
            <person name="Wang S."/>
            <person name="Sekimoto S."/>
            <person name="Aerts A.L."/>
            <person name="Choi C."/>
            <person name="Clum A."/>
            <person name="LaButti K.M."/>
            <person name="Lindquist E.A."/>
            <person name="Yee Ngan C."/>
            <person name="Ohm R.A."/>
            <person name="Salamov A.A."/>
            <person name="Grigoriev I.V."/>
            <person name="Spatafora J.W."/>
            <person name="Berbee M.L."/>
        </authorList>
    </citation>
    <scope>NUCLEOTIDE SEQUENCE [LARGE SCALE GENOMIC DNA]</scope>
    <source>
        <strain evidence="5 6">JEL478</strain>
    </source>
</reference>
<dbReference type="AlphaFoldDB" id="A0A139AFZ6"/>
<dbReference type="OrthoDB" id="10262375at2759"/>
<evidence type="ECO:0000256" key="4">
    <source>
        <dbReference type="SAM" id="MobiDB-lite"/>
    </source>
</evidence>
<feature type="compositionally biased region" description="Basic and acidic residues" evidence="4">
    <location>
        <begin position="696"/>
        <end position="716"/>
    </location>
</feature>
<dbReference type="GO" id="GO:0070062">
    <property type="term" value="C:extracellular exosome"/>
    <property type="evidence" value="ECO:0007669"/>
    <property type="project" value="TreeGrafter"/>
</dbReference>
<dbReference type="GO" id="GO:0031514">
    <property type="term" value="C:motile cilium"/>
    <property type="evidence" value="ECO:0007669"/>
    <property type="project" value="TreeGrafter"/>
</dbReference>
<keyword evidence="3" id="KW-0175">Coiled coil</keyword>
<evidence type="ECO:0000313" key="6">
    <source>
        <dbReference type="Proteomes" id="UP000070544"/>
    </source>
</evidence>
<feature type="region of interest" description="Disordered" evidence="4">
    <location>
        <begin position="89"/>
        <end position="111"/>
    </location>
</feature>
<dbReference type="STRING" id="1344416.A0A139AFZ6"/>
<protein>
    <submittedName>
        <fullName evidence="5">TPR-like protein</fullName>
    </submittedName>
</protein>
<dbReference type="InterPro" id="IPR052628">
    <property type="entry name" value="CFAP70"/>
</dbReference>
<dbReference type="OMA" id="CESAMAR"/>
<evidence type="ECO:0000256" key="1">
    <source>
        <dbReference type="ARBA" id="ARBA00022737"/>
    </source>
</evidence>
<dbReference type="Pfam" id="PF13428">
    <property type="entry name" value="TPR_14"/>
    <property type="match status" value="1"/>
</dbReference>
<proteinExistence type="predicted"/>
<dbReference type="Proteomes" id="UP000070544">
    <property type="component" value="Unassembled WGS sequence"/>
</dbReference>
<sequence length="1016" mass="112731">MASPSNETQPPIAPETSSHGSVTVTVKVISGRNIRGSKGDKPSTSVRVQFGDLEAKDSAVVADSSNPEYAHSWNQAFDIDERTGEAIKVSSSRGTSAHGPETKATSKTTQTTPSTLFRETVNILTTNAPPETKKLAPPGSVAAGSGDDTNRPTLEVEVSLSRPLLSEDDHATGMFVAIHPMGLSPTPEEWTVKEPNEKDPTSNIYQYTLHVTLPTSKGRDQIVKIPHGILVAPDQETASKVDGTHGALSRSPSTLDATSAVLGSTAVSFHKKQVLWTNPTVVWMYKEGLDRLKEKVMAKEPLEIELTRELQPRFAHVTEGTSSRFRARSTLDCSTLILPRVTTVCARCSLDAWVDPEAKTAKKGDKGEDPFAKVGAAVRVEVVLERELIERKKLQPLTHSVRDYIPVRKNLTADTYAKRAKRAEADFQAKIQEVARRLVKEWSEIVGQEALKKVKEGLLDDADKAKKKFLYHLNSSGVYFQLKESLKPAVTSLVREHFRQTTPLPNSSELQLFLSRLYVHLCGSMHTALHSLFRDPARRAEDAIVEERKEYAALGRFAEECEKDGDSLGGEKYHLERVAKWEGSEEAWYEYGCFEMRRGNGETGVECFKEVLAGLPGARGGSDTGKHIPSLLAYGATCTTLSKFDEARVMLETAHQLGPTYHLACTLLGLHFEIVEMDEESEKWIGMGRKFWEEEKRNREKETNPEQKSGNDDQGPKSRSLMLDAAEFLMHCKATQMAERAIAVELLRPTVPVNLIFRFQSRLAKLRGQHEEAVAYLTKALEKRQDDPDVWAEWGHQLFELGKWEDAREKYEVAGGMEGADVEDPYLLNLRLSTILLHFSHPHPPPLPIPGTCPVTLPLSTNRSLASHALHLALTSLRHRPTSRAWLAVARACLALGRWDDAELALGEANAGDPRDGRVWVWLAVVSVEKGRMWEGKQAWEQVRERGGRGESEALRLLAGAFLRSEEPGLAADVLRLAIEQGWDRGCGVTQTEWEEEVRGMFERAVEEADAIDGGH</sequence>
<dbReference type="SUPFAM" id="SSF48452">
    <property type="entry name" value="TPR-like"/>
    <property type="match status" value="2"/>
</dbReference>
<feature type="coiled-coil region" evidence="3">
    <location>
        <begin position="417"/>
        <end position="468"/>
    </location>
</feature>
<accession>A0A139AFZ6</accession>
<dbReference type="PANTHER" id="PTHR44314">
    <property type="entry name" value="CILIA- AND FLAGELLA-ASSOCIATED PROTEIN 70"/>
    <property type="match status" value="1"/>
</dbReference>
<dbReference type="Gene3D" id="1.25.40.10">
    <property type="entry name" value="Tetratricopeptide repeat domain"/>
    <property type="match status" value="3"/>
</dbReference>